<dbReference type="WBParaSite" id="PS1159_v2.g17782.t1">
    <property type="protein sequence ID" value="PS1159_v2.g17782.t1"/>
    <property type="gene ID" value="PS1159_v2.g17782"/>
</dbReference>
<dbReference type="Proteomes" id="UP000887580">
    <property type="component" value="Unplaced"/>
</dbReference>
<evidence type="ECO:0000313" key="2">
    <source>
        <dbReference type="WBParaSite" id="PS1159_v2.g17782.t1"/>
    </source>
</evidence>
<reference evidence="2" key="1">
    <citation type="submission" date="2022-11" db="UniProtKB">
        <authorList>
            <consortium name="WormBaseParasite"/>
        </authorList>
    </citation>
    <scope>IDENTIFICATION</scope>
</reference>
<protein>
    <submittedName>
        <fullName evidence="2">BPTI/Kunitz inhibitor domain-containing protein</fullName>
    </submittedName>
</protein>
<evidence type="ECO:0000313" key="1">
    <source>
        <dbReference type="Proteomes" id="UP000887580"/>
    </source>
</evidence>
<proteinExistence type="predicted"/>
<organism evidence="1 2">
    <name type="scientific">Panagrolaimus sp. PS1159</name>
    <dbReference type="NCBI Taxonomy" id="55785"/>
    <lineage>
        <taxon>Eukaryota</taxon>
        <taxon>Metazoa</taxon>
        <taxon>Ecdysozoa</taxon>
        <taxon>Nematoda</taxon>
        <taxon>Chromadorea</taxon>
        <taxon>Rhabditida</taxon>
        <taxon>Tylenchina</taxon>
        <taxon>Panagrolaimomorpha</taxon>
        <taxon>Panagrolaimoidea</taxon>
        <taxon>Panagrolaimidae</taxon>
        <taxon>Panagrolaimus</taxon>
    </lineage>
</organism>
<name>A0AC35FI70_9BILA</name>
<accession>A0AC35FI70</accession>
<sequence>MKEIFIDDWPDTRKSPPGKNNNTNITNLKKSYPLLEGNKSENINSKNGSNETLKSLENIDFSLLCSEGVPLLQEGDQPKKCDPNSVKSDCPSGFWCHTGNTPATYFCCPSNRKIPNLCHLPPNSGFGNDKINRYWYDWRSGFCREMVYSGFGGEKASPTDSTIFRWYFDMVAERCVQFYFLGTKGNSNNFEHEDSCLETCGGGPNEQSSCKFLMEPGFGDYLISRYYFSEKSKTCRKFTYKGYGGNHNRFTSRSTCEKVCIKKITLHSHARKPLHPPPTTTATDLPITTITTAFSASTIPSTAAVTSTSRFPFNHPYNPLSLTPEIVQSIFDLNKYTNGPDPFEIPKGLKPAKPKSPDSSLSTTTPKSLTSTNENNSDEEDPFEISETEISELTPDPFEPKINASQKATIFPLAKFPSVSKSNGTTLETDDEDSDEYDSFTDISNLPITIINNTSSSFLTTTTPSNFNFPTLVSITDNFSRGSVWSQICPEGSFCQASANIQQSVCCPKFGVDACLQIKAIGIGTFSLERWYFDAISKQCREFIFKGYQGNENNFLTFESCRRQCENSNNSHISPYIGMRQGSRKSSSVSPCLLSISAGEGEMTLNRWAYNFSTKSCVTFVYKGSGGNSNNFLTKKSRRPKTEISPCLLSLETGSGNAKLHRYYFDIISSSCKAFTYTGIGGNENNFLTVQQCRKACPEYDNPCSTGKPYTNSKDGSVTFCSTANPSCPKNYFCHFGSSRPTTVCCPFVGHPCSSSLIIGFGNSQLQRYYYNSNTRTCVPFVYSGKGGNANNFVSKTECEISCPVLDNPCINGFPALDSYGEPQFCSTANQDVCPLGHFCHIGNTQATTLCCPSAGDPCSLPMSKGTGTSVLNRWYFNAESKVCVSFVYTGRGGNSNNFMSRQECLSTCPEYASPCPEGQPHIGLSGQITHCGATDPSICPISYWYYYNQLSRTCLQFRYSGLSGNENNFLTKAACEARCPVFISPCAAGAPEMDESLTPVACSAADNSTCSTGFWCHIGSTEQTTICCSGASSSICDEPRVSGNGDANLPRYYFNPLTKQCLSFIYRGFGGNQNNFLSRAECENHCQVLQNPCGAGDPAIGSNGLYETCSSNSPNVCPAGYWCHIGADVTEAICCPGAENPCSVPSVAGDGIATLSRWYFDSNLRRCAKFTYTGTGGNQNNFLTLQECSQKCPEFENPCSTGDPAQAPSGGILFCSAKEQNCPSTYFCHVGATSEASVCCPNAGDPCLSSMQAGIGNHKLSRWYFNQNTRQCLPFTYSGSGGNGNNFLSELQCAQKCPVFKNPCPNIGINNQQTVIRCSAQNTQNCPAGYWCHIGATSDTSVCCPGASDPCRLPVSQGTDNNVGPYTRWYYDFTARNCKQFQYSGFKGNENNFLTKEDCARTCKEFVNPCFTGEPLVESLTGQIKSCNSVRSPGCPDKFRTYCHRGATADSDVCCPNTAGDPCTQSLAVGTGSYSIPRWYFNSQTQQCQEFYYSGLQGNANNFISRAACAEACPEFLNPCGDGKPLTTVWIINTTVSNIKMKVLGYYCHVGAGADSTVCCPGPLNPCLLSMEIGQGSSNLPRFYFNQFARQCQQFIYSGRNGNANNFLSLEACRQACPEFNNPCAGGGMPFQPNNRAVFHCDSSTPCPHDYYCHYGIDTITTVCCPIISEAPSCLLPALVGTGQASVTRYYYNAQIGQCVPFIYSGRGGNQNNFISMQDCINECSMAQPFASTFSWEPLTTQNGEPITCNIHAIHACPKNDYVCNLNQAGEAFCCPDPKTFCLKPPNPGNCQMQINPSMKYGYNPFTDTCQQFTFTGCGENINLNNFNSLTECSNICCNKGYNLLLKFNDDSDGETAFEKRWKDALPLFETRRNLRLEEDDESSIDKMINDFMESSKEKASISVE</sequence>